<evidence type="ECO:0000256" key="1">
    <source>
        <dbReference type="ARBA" id="ARBA00022723"/>
    </source>
</evidence>
<keyword evidence="2" id="KW-0677">Repeat</keyword>
<dbReference type="PROSITE" id="PS50157">
    <property type="entry name" value="ZINC_FINGER_C2H2_2"/>
    <property type="match status" value="1"/>
</dbReference>
<comment type="caution">
    <text evidence="8">The sequence shown here is derived from an EMBL/GenBank/DDBJ whole genome shotgun (WGS) entry which is preliminary data.</text>
</comment>
<evidence type="ECO:0000256" key="5">
    <source>
        <dbReference type="PROSITE-ProRule" id="PRU00042"/>
    </source>
</evidence>
<keyword evidence="4" id="KW-0862">Zinc</keyword>
<proteinExistence type="predicted"/>
<feature type="compositionally biased region" description="Low complexity" evidence="6">
    <location>
        <begin position="48"/>
        <end position="64"/>
    </location>
</feature>
<reference evidence="8 9" key="1">
    <citation type="submission" date="2024-02" db="EMBL/GenBank/DDBJ databases">
        <title>De novo assembly and annotation of 12 fungi associated with fruit tree decline syndrome in Ontario, Canada.</title>
        <authorList>
            <person name="Sulman M."/>
            <person name="Ellouze W."/>
            <person name="Ilyukhin E."/>
        </authorList>
    </citation>
    <scope>NUCLEOTIDE SEQUENCE [LARGE SCALE GENOMIC DNA]</scope>
    <source>
        <strain evidence="8 9">M11/M66-122</strain>
    </source>
</reference>
<evidence type="ECO:0000259" key="7">
    <source>
        <dbReference type="PROSITE" id="PS50157"/>
    </source>
</evidence>
<protein>
    <recommendedName>
        <fullName evidence="7">C2H2-type domain-containing protein</fullName>
    </recommendedName>
</protein>
<evidence type="ECO:0000256" key="2">
    <source>
        <dbReference type="ARBA" id="ARBA00022737"/>
    </source>
</evidence>
<dbReference type="Gene3D" id="3.30.160.60">
    <property type="entry name" value="Classic Zinc Finger"/>
    <property type="match status" value="2"/>
</dbReference>
<evidence type="ECO:0000313" key="9">
    <source>
        <dbReference type="Proteomes" id="UP001320420"/>
    </source>
</evidence>
<dbReference type="FunFam" id="3.30.160.60:FF:000100">
    <property type="entry name" value="Zinc finger 45-like"/>
    <property type="match status" value="1"/>
</dbReference>
<dbReference type="Proteomes" id="UP001320420">
    <property type="component" value="Unassembled WGS sequence"/>
</dbReference>
<organism evidence="8 9">
    <name type="scientific">Diatrype stigma</name>
    <dbReference type="NCBI Taxonomy" id="117547"/>
    <lineage>
        <taxon>Eukaryota</taxon>
        <taxon>Fungi</taxon>
        <taxon>Dikarya</taxon>
        <taxon>Ascomycota</taxon>
        <taxon>Pezizomycotina</taxon>
        <taxon>Sordariomycetes</taxon>
        <taxon>Xylariomycetidae</taxon>
        <taxon>Xylariales</taxon>
        <taxon>Diatrypaceae</taxon>
        <taxon>Diatrype</taxon>
    </lineage>
</organism>
<evidence type="ECO:0000256" key="4">
    <source>
        <dbReference type="ARBA" id="ARBA00022833"/>
    </source>
</evidence>
<dbReference type="InterPro" id="IPR036236">
    <property type="entry name" value="Znf_C2H2_sf"/>
</dbReference>
<dbReference type="SUPFAM" id="SSF57667">
    <property type="entry name" value="beta-beta-alpha zinc fingers"/>
    <property type="match status" value="1"/>
</dbReference>
<feature type="region of interest" description="Disordered" evidence="6">
    <location>
        <begin position="38"/>
        <end position="76"/>
    </location>
</feature>
<keyword evidence="9" id="KW-1185">Reference proteome</keyword>
<name>A0AAN9UBA8_9PEZI</name>
<dbReference type="AlphaFoldDB" id="A0AAN9UBA8"/>
<gene>
    <name evidence="8" type="ORF">SLS62_010559</name>
</gene>
<dbReference type="GO" id="GO:0032502">
    <property type="term" value="P:developmental process"/>
    <property type="evidence" value="ECO:0007669"/>
    <property type="project" value="UniProtKB-ARBA"/>
</dbReference>
<keyword evidence="3 5" id="KW-0863">Zinc-finger</keyword>
<dbReference type="PROSITE" id="PS00028">
    <property type="entry name" value="ZINC_FINGER_C2H2_1"/>
    <property type="match status" value="1"/>
</dbReference>
<dbReference type="GO" id="GO:0008270">
    <property type="term" value="F:zinc ion binding"/>
    <property type="evidence" value="ECO:0007669"/>
    <property type="project" value="UniProtKB-KW"/>
</dbReference>
<accession>A0AAN9UBA8</accession>
<dbReference type="Pfam" id="PF00096">
    <property type="entry name" value="zf-C2H2"/>
    <property type="match status" value="2"/>
</dbReference>
<feature type="domain" description="C2H2-type" evidence="7">
    <location>
        <begin position="75"/>
        <end position="102"/>
    </location>
</feature>
<evidence type="ECO:0000313" key="8">
    <source>
        <dbReference type="EMBL" id="KAK7743656.1"/>
    </source>
</evidence>
<evidence type="ECO:0000256" key="6">
    <source>
        <dbReference type="SAM" id="MobiDB-lite"/>
    </source>
</evidence>
<sequence length="123" mass="13623">MQAPPPYHNRQYGGYQGLPSVMGGAVLSNMANPGGQMTLVGGPGMHSMPPGYGHHLGPHGMLHHSLQPPQQDRPFKCDECPQSFNRNHDLKRHKKIHLAVKPFPCGHCEKSFSRKDALKVCFF</sequence>
<dbReference type="InterPro" id="IPR013087">
    <property type="entry name" value="Znf_C2H2_type"/>
</dbReference>
<dbReference type="FunFam" id="3.30.160.60:FF:000202">
    <property type="entry name" value="Zinc finger protein 574"/>
    <property type="match status" value="1"/>
</dbReference>
<dbReference type="EMBL" id="JAKJXP020000134">
    <property type="protein sequence ID" value="KAK7743656.1"/>
    <property type="molecule type" value="Genomic_DNA"/>
</dbReference>
<dbReference type="SMART" id="SM00355">
    <property type="entry name" value="ZnF_C2H2"/>
    <property type="match status" value="1"/>
</dbReference>
<dbReference type="PANTHER" id="PTHR23235">
    <property type="entry name" value="KRUEPPEL-LIKE TRANSCRIPTION FACTOR"/>
    <property type="match status" value="1"/>
</dbReference>
<evidence type="ECO:0000256" key="3">
    <source>
        <dbReference type="ARBA" id="ARBA00022771"/>
    </source>
</evidence>
<dbReference type="GO" id="GO:0000981">
    <property type="term" value="F:DNA-binding transcription factor activity, RNA polymerase II-specific"/>
    <property type="evidence" value="ECO:0007669"/>
    <property type="project" value="TreeGrafter"/>
</dbReference>
<keyword evidence="1" id="KW-0479">Metal-binding</keyword>
<dbReference type="GO" id="GO:0000978">
    <property type="term" value="F:RNA polymerase II cis-regulatory region sequence-specific DNA binding"/>
    <property type="evidence" value="ECO:0007669"/>
    <property type="project" value="TreeGrafter"/>
</dbReference>
<dbReference type="PANTHER" id="PTHR23235:SF120">
    <property type="entry name" value="KRUPPEL-LIKE FACTOR 15"/>
    <property type="match status" value="1"/>
</dbReference>